<comment type="catalytic activity">
    <reaction evidence="20">
        <text>(15S)-hydroxy-(5Z,8Z,11Z,13E)-eicosatetraenoate + NAD(+) = 15-oxo-(5Z,8Z,11Z,13E)-eicosatetraenoate + NADH + H(+)</text>
        <dbReference type="Rhea" id="RHEA:23260"/>
        <dbReference type="ChEBI" id="CHEBI:15378"/>
        <dbReference type="ChEBI" id="CHEBI:57409"/>
        <dbReference type="ChEBI" id="CHEBI:57410"/>
        <dbReference type="ChEBI" id="CHEBI:57540"/>
        <dbReference type="ChEBI" id="CHEBI:57945"/>
        <dbReference type="EC" id="1.1.1.232"/>
    </reaction>
    <physiologicalReaction direction="left-to-right" evidence="20">
        <dbReference type="Rhea" id="RHEA:23261"/>
    </physiologicalReaction>
</comment>
<comment type="catalytic activity">
    <reaction evidence="9">
        <text>prostaglandin E1 + NAD(+) = 15-oxoprostaglandin E1 + NADH + H(+)</text>
        <dbReference type="Rhea" id="RHEA:16477"/>
        <dbReference type="ChEBI" id="CHEBI:15378"/>
        <dbReference type="ChEBI" id="CHEBI:57397"/>
        <dbReference type="ChEBI" id="CHEBI:57401"/>
        <dbReference type="ChEBI" id="CHEBI:57540"/>
        <dbReference type="ChEBI" id="CHEBI:57945"/>
    </reaction>
    <physiologicalReaction direction="left-to-right" evidence="9">
        <dbReference type="Rhea" id="RHEA:16478"/>
    </physiologicalReaction>
</comment>
<comment type="catalytic activity">
    <reaction evidence="19">
        <text>resolvin D2 + NAD(+) = 16-oxoresolvin D2 + NADH + H(+)</text>
        <dbReference type="Rhea" id="RHEA:53588"/>
        <dbReference type="ChEBI" id="CHEBI:15378"/>
        <dbReference type="ChEBI" id="CHEBI:57540"/>
        <dbReference type="ChEBI" id="CHEBI:57945"/>
        <dbReference type="ChEBI" id="CHEBI:133367"/>
        <dbReference type="ChEBI" id="CHEBI:137498"/>
    </reaction>
    <physiologicalReaction direction="left-to-right" evidence="19">
        <dbReference type="Rhea" id="RHEA:53589"/>
    </physiologicalReaction>
</comment>
<dbReference type="FunFam" id="3.40.50.720:FF:000149">
    <property type="entry name" value="15-hydroxyprostaglandin dehydrogenase [NAD(+)]"/>
    <property type="match status" value="1"/>
</dbReference>
<evidence type="ECO:0000256" key="9">
    <source>
        <dbReference type="ARBA" id="ARBA00047325"/>
    </source>
</evidence>
<evidence type="ECO:0000256" key="13">
    <source>
        <dbReference type="ARBA" id="ARBA00048144"/>
    </source>
</evidence>
<sequence>MEDCIGHDNGVEILVEINMICKSGPMKIEGKVAIVTGGGQGIGERFCIALLEKGANVVIADIKTRQGESLSKQFNQKYGLNHLINYTKSTFGNVDILCNNAGVPEMEQWEKVLNINLNSVIRGTKLAMEAMSTKNGGRGGIIINTASMGGILPMPSGPVYCASKFGVVGFSRSLDTCYESDGIRVNAICPSFAPTSLFEASIDSLVNANQHEEARKMKAIIISIDQVARGMIQLVEDDTKNGAVMRITAAKGIDYQPYRSSKL</sequence>
<accession>B3RVX9</accession>
<evidence type="ECO:0000256" key="8">
    <source>
        <dbReference type="ARBA" id="ARBA00045705"/>
    </source>
</evidence>
<evidence type="ECO:0000256" key="18">
    <source>
        <dbReference type="ARBA" id="ARBA00048739"/>
    </source>
</evidence>
<dbReference type="InParanoid" id="B3RVX9"/>
<dbReference type="HOGENOM" id="CLU_010194_2_16_1"/>
<evidence type="ECO:0000256" key="21">
    <source>
        <dbReference type="ARBA" id="ARBA00049188"/>
    </source>
</evidence>
<evidence type="ECO:0000256" key="22">
    <source>
        <dbReference type="RuleBase" id="RU000363"/>
    </source>
</evidence>
<evidence type="ECO:0000256" key="1">
    <source>
        <dbReference type="ARBA" id="ARBA00006484"/>
    </source>
</evidence>
<evidence type="ECO:0000256" key="4">
    <source>
        <dbReference type="ARBA" id="ARBA00039060"/>
    </source>
</evidence>
<name>B3RVX9_TRIAD</name>
<evidence type="ECO:0000256" key="11">
    <source>
        <dbReference type="ARBA" id="ARBA00048008"/>
    </source>
</evidence>
<evidence type="ECO:0000256" key="7">
    <source>
        <dbReference type="ARBA" id="ARBA00042026"/>
    </source>
</evidence>
<evidence type="ECO:0000256" key="19">
    <source>
        <dbReference type="ARBA" id="ARBA00048921"/>
    </source>
</evidence>
<comment type="catalytic activity">
    <reaction evidence="16">
        <text>lipoxin A4 + NAD(+) = 15-oxo-(5S,6R)-dihydroxy-(7E,9E,11Z,13E)-eicosatetraenoate + NADH + H(+)</text>
        <dbReference type="Rhea" id="RHEA:41572"/>
        <dbReference type="ChEBI" id="CHEBI:15378"/>
        <dbReference type="ChEBI" id="CHEBI:57540"/>
        <dbReference type="ChEBI" id="CHEBI:57945"/>
        <dbReference type="ChEBI" id="CHEBI:67026"/>
        <dbReference type="ChEBI" id="CHEBI:78311"/>
    </reaction>
    <physiologicalReaction direction="left-to-right" evidence="16">
        <dbReference type="Rhea" id="RHEA:41573"/>
    </physiologicalReaction>
</comment>
<dbReference type="EC" id="1.1.1.232" evidence="4"/>
<dbReference type="RefSeq" id="XP_002112110.1">
    <property type="nucleotide sequence ID" value="XM_002112074.1"/>
</dbReference>
<dbReference type="OrthoDB" id="37659at2759"/>
<dbReference type="Gene3D" id="3.40.50.720">
    <property type="entry name" value="NAD(P)-binding Rossmann-like Domain"/>
    <property type="match status" value="1"/>
</dbReference>
<evidence type="ECO:0000256" key="20">
    <source>
        <dbReference type="ARBA" id="ARBA00049151"/>
    </source>
</evidence>
<dbReference type="eggNOG" id="KOG4169">
    <property type="taxonomic scope" value="Eukaryota"/>
</dbReference>
<evidence type="ECO:0000256" key="2">
    <source>
        <dbReference type="ARBA" id="ARBA00023002"/>
    </source>
</evidence>
<dbReference type="InterPro" id="IPR036291">
    <property type="entry name" value="NAD(P)-bd_dom_sf"/>
</dbReference>
<dbReference type="STRING" id="10228.B3RVX9"/>
<dbReference type="PANTHER" id="PTHR44229:SF4">
    <property type="entry name" value="15-HYDROXYPROSTAGLANDIN DEHYDROGENASE [NAD(+)]"/>
    <property type="match status" value="1"/>
</dbReference>
<dbReference type="Pfam" id="PF00106">
    <property type="entry name" value="adh_short"/>
    <property type="match status" value="1"/>
</dbReference>
<evidence type="ECO:0000256" key="3">
    <source>
        <dbReference type="ARBA" id="ARBA00038968"/>
    </source>
</evidence>
<evidence type="ECO:0000256" key="6">
    <source>
        <dbReference type="ARBA" id="ARBA00041812"/>
    </source>
</evidence>
<dbReference type="EMBL" id="DS985244">
    <property type="protein sequence ID" value="EDV26077.1"/>
    <property type="molecule type" value="Genomic_DNA"/>
</dbReference>
<dbReference type="EC" id="1.1.1.141" evidence="3"/>
<dbReference type="GO" id="GO:0016616">
    <property type="term" value="F:oxidoreductase activity, acting on the CH-OH group of donors, NAD or NADP as acceptor"/>
    <property type="evidence" value="ECO:0000318"/>
    <property type="project" value="GO_Central"/>
</dbReference>
<keyword evidence="2" id="KW-0560">Oxidoreductase</keyword>
<proteinExistence type="inferred from homology"/>
<keyword evidence="24" id="KW-1185">Reference proteome</keyword>
<organism evidence="23 24">
    <name type="scientific">Trichoplax adhaerens</name>
    <name type="common">Trichoplax reptans</name>
    <dbReference type="NCBI Taxonomy" id="10228"/>
    <lineage>
        <taxon>Eukaryota</taxon>
        <taxon>Metazoa</taxon>
        <taxon>Placozoa</taxon>
        <taxon>Uniplacotomia</taxon>
        <taxon>Trichoplacea</taxon>
        <taxon>Trichoplacidae</taxon>
        <taxon>Trichoplax</taxon>
    </lineage>
</organism>
<dbReference type="GeneID" id="6752821"/>
<evidence type="ECO:0000256" key="5">
    <source>
        <dbReference type="ARBA" id="ARBA00040276"/>
    </source>
</evidence>
<comment type="function">
    <text evidence="8">Catalyzes the NAD-dependent dehydrogenation (oxidation) of a broad array of hydroxylated polyunsaturated fatty acids (mainly eicosanoids and docosanoids, including prostaglandins, lipoxins and resolvins), yielding their corresponding keto (oxo) metabolites. Decreases the levels of the pro-proliferative prostaglandins such as prostaglandin E2 (whose activity is increased in cancer because of an increase in the expression of cyclooxygenase 2) and generates oxo-fatty acid products that can profoundly influence cell function by abrogating pro-inflammatory cytokine expression. Converts resolvins E1, D1 and D2 to their oxo products, which represents a mode of resolvin inactivation. Resolvin E1 plays important roles during the resolution phase of acute inflammation, while resolvins D1 and D2 have a unique role in obesity-induced adipose inflammation.</text>
</comment>
<comment type="catalytic activity">
    <reaction evidence="12">
        <text>15-oxo-(5S,6R)-dihydroxy-(7E,9E,11Z)-eicosatrienoate + NADH + H(+) = (5S,6R,15S)-trihydroxy-(7E,9E,11Z)-eicosatrienoate + NAD(+)</text>
        <dbReference type="Rhea" id="RHEA:41596"/>
        <dbReference type="ChEBI" id="CHEBI:15378"/>
        <dbReference type="ChEBI" id="CHEBI:57540"/>
        <dbReference type="ChEBI" id="CHEBI:57945"/>
        <dbReference type="ChEBI" id="CHEBI:78325"/>
        <dbReference type="ChEBI" id="CHEBI:78329"/>
    </reaction>
    <physiologicalReaction direction="left-to-right" evidence="12">
        <dbReference type="Rhea" id="RHEA:41597"/>
    </physiologicalReaction>
</comment>
<dbReference type="FunCoup" id="B3RVX9">
    <property type="interactions" value="371"/>
</dbReference>
<dbReference type="PRINTS" id="PR00080">
    <property type="entry name" value="SDRFAMILY"/>
</dbReference>
<gene>
    <name evidence="23" type="ORF">TRIADDRAFT_55815</name>
</gene>
<comment type="catalytic activity">
    <reaction evidence="15">
        <text>resolvin D2 + NAD(+) = 7-oxoresolvin D2 + NADH + H(+)</text>
        <dbReference type="Rhea" id="RHEA:53584"/>
        <dbReference type="ChEBI" id="CHEBI:15378"/>
        <dbReference type="ChEBI" id="CHEBI:57540"/>
        <dbReference type="ChEBI" id="CHEBI:57945"/>
        <dbReference type="ChEBI" id="CHEBI:133367"/>
        <dbReference type="ChEBI" id="CHEBI:137497"/>
    </reaction>
    <physiologicalReaction direction="left-to-right" evidence="15">
        <dbReference type="Rhea" id="RHEA:53585"/>
    </physiologicalReaction>
</comment>
<dbReference type="PANTHER" id="PTHR44229">
    <property type="entry name" value="15-HYDROXYPROSTAGLANDIN DEHYDROGENASE [NAD(+)]"/>
    <property type="match status" value="1"/>
</dbReference>
<dbReference type="InterPro" id="IPR002347">
    <property type="entry name" value="SDR_fam"/>
</dbReference>
<dbReference type="KEGG" id="tad:TRIADDRAFT_55815"/>
<dbReference type="OMA" id="AVHVVCP"/>
<comment type="catalytic activity">
    <reaction evidence="17">
        <text>prostaglandin A1 + NAD(+) = 15-oxo-prostaglandin A1 + NADH + H(+)</text>
        <dbReference type="Rhea" id="RHEA:41263"/>
        <dbReference type="ChEBI" id="CHEBI:15378"/>
        <dbReference type="ChEBI" id="CHEBI:57398"/>
        <dbReference type="ChEBI" id="CHEBI:57540"/>
        <dbReference type="ChEBI" id="CHEBI:57945"/>
        <dbReference type="ChEBI" id="CHEBI:85072"/>
    </reaction>
    <physiologicalReaction direction="left-to-right" evidence="17">
        <dbReference type="Rhea" id="RHEA:41264"/>
    </physiologicalReaction>
</comment>
<dbReference type="Proteomes" id="UP000009022">
    <property type="component" value="Unassembled WGS sequence"/>
</dbReference>
<dbReference type="PhylomeDB" id="B3RVX9"/>
<comment type="similarity">
    <text evidence="1 22">Belongs to the short-chain dehydrogenases/reductases (SDR) family.</text>
</comment>
<dbReference type="PRINTS" id="PR00081">
    <property type="entry name" value="GDHRDH"/>
</dbReference>
<evidence type="ECO:0000256" key="10">
    <source>
        <dbReference type="ARBA" id="ARBA00047672"/>
    </source>
</evidence>
<dbReference type="GO" id="GO:0005737">
    <property type="term" value="C:cytoplasm"/>
    <property type="evidence" value="ECO:0000318"/>
    <property type="project" value="GO_Central"/>
</dbReference>
<comment type="catalytic activity">
    <reaction evidence="11">
        <text>14-hydroxy-(4Z,7Z,10Z,12E,16Z,19Z)-docosahexaenoate + NAD(+) = 14-oxo-(4Z,7Z,10Z,12E,16Z,19Z)-docosahexaenoate + NADH + H(+)</text>
        <dbReference type="Rhea" id="RHEA:48952"/>
        <dbReference type="ChEBI" id="CHEBI:15378"/>
        <dbReference type="ChEBI" id="CHEBI:57540"/>
        <dbReference type="ChEBI" id="CHEBI:57945"/>
        <dbReference type="ChEBI" id="CHEBI:90866"/>
        <dbReference type="ChEBI" id="CHEBI:90867"/>
    </reaction>
    <physiologicalReaction direction="left-to-right" evidence="11">
        <dbReference type="Rhea" id="RHEA:48953"/>
    </physiologicalReaction>
</comment>
<comment type="catalytic activity">
    <reaction evidence="21">
        <text>resolvin E1 + NAD(+) = 18-oxo-resolvin E1 + NADH + H(+)</text>
        <dbReference type="Rhea" id="RHEA:49244"/>
        <dbReference type="ChEBI" id="CHEBI:15378"/>
        <dbReference type="ChEBI" id="CHEBI:57540"/>
        <dbReference type="ChEBI" id="CHEBI:57945"/>
        <dbReference type="ChEBI" id="CHEBI:91000"/>
        <dbReference type="ChEBI" id="CHEBI:91001"/>
    </reaction>
    <physiologicalReaction direction="left-to-right" evidence="21">
        <dbReference type="Rhea" id="RHEA:49245"/>
    </physiologicalReaction>
</comment>
<dbReference type="CTD" id="6752821"/>
<evidence type="ECO:0000256" key="16">
    <source>
        <dbReference type="ARBA" id="ARBA00048535"/>
    </source>
</evidence>
<dbReference type="GO" id="GO:0047034">
    <property type="term" value="F:15-hydroxyicosatetraenoate dehydrogenase activity"/>
    <property type="evidence" value="ECO:0007669"/>
    <property type="project" value="UniProtKB-EC"/>
</dbReference>
<comment type="catalytic activity">
    <reaction evidence="14">
        <text>resolvin D1 + NAD(+) = 17-oxoresolvin D1 + NADH + H(+)</text>
        <dbReference type="Rhea" id="RHEA:50128"/>
        <dbReference type="ChEBI" id="CHEBI:15378"/>
        <dbReference type="ChEBI" id="CHEBI:57540"/>
        <dbReference type="ChEBI" id="CHEBI:57945"/>
        <dbReference type="ChEBI" id="CHEBI:132079"/>
        <dbReference type="ChEBI" id="CHEBI:132081"/>
    </reaction>
    <physiologicalReaction direction="left-to-right" evidence="14">
        <dbReference type="Rhea" id="RHEA:50129"/>
    </physiologicalReaction>
</comment>
<comment type="catalytic activity">
    <reaction evidence="13">
        <text>(11R)-hydroxy-(5Z,8Z,12E,14Z)-eicosatetraenoate + NAD(+) = 11-oxo-(5Z,8Z,12E,14Z)-eicosatetraenoate + NADH + H(+)</text>
        <dbReference type="Rhea" id="RHEA:48640"/>
        <dbReference type="ChEBI" id="CHEBI:15378"/>
        <dbReference type="ChEBI" id="CHEBI:57540"/>
        <dbReference type="ChEBI" id="CHEBI:57945"/>
        <dbReference type="ChEBI" id="CHEBI:78836"/>
        <dbReference type="ChEBI" id="CHEBI:90697"/>
    </reaction>
    <physiologicalReaction direction="left-to-right" evidence="13">
        <dbReference type="Rhea" id="RHEA:48641"/>
    </physiologicalReaction>
</comment>
<evidence type="ECO:0000313" key="24">
    <source>
        <dbReference type="Proteomes" id="UP000009022"/>
    </source>
</evidence>
<dbReference type="AlphaFoldDB" id="B3RVX9"/>
<comment type="catalytic activity">
    <reaction evidence="18">
        <text>prostaglandin E2 + NAD(+) = 15-oxoprostaglandin E2 + NADH + H(+)</text>
        <dbReference type="Rhea" id="RHEA:11876"/>
        <dbReference type="ChEBI" id="CHEBI:15378"/>
        <dbReference type="ChEBI" id="CHEBI:57400"/>
        <dbReference type="ChEBI" id="CHEBI:57540"/>
        <dbReference type="ChEBI" id="CHEBI:57945"/>
        <dbReference type="ChEBI" id="CHEBI:606564"/>
        <dbReference type="EC" id="1.1.1.141"/>
    </reaction>
    <physiologicalReaction direction="left-to-right" evidence="18">
        <dbReference type="Rhea" id="RHEA:11877"/>
    </physiologicalReaction>
</comment>
<evidence type="ECO:0000313" key="23">
    <source>
        <dbReference type="EMBL" id="EDV26077.1"/>
    </source>
</evidence>
<protein>
    <recommendedName>
        <fullName evidence="5">15-hydroxyprostaglandin dehydrogenase [NAD(+)]</fullName>
        <ecNumber evidence="3">1.1.1.141</ecNumber>
        <ecNumber evidence="4">1.1.1.232</ecNumber>
    </recommendedName>
    <alternativeName>
        <fullName evidence="7">Eicosanoid/docosanoid dehydrogenase [NAD(+)]</fullName>
    </alternativeName>
    <alternativeName>
        <fullName evidence="6">Prostaglandin dehydrogenase 1</fullName>
    </alternativeName>
</protein>
<evidence type="ECO:0000256" key="14">
    <source>
        <dbReference type="ARBA" id="ARBA00048170"/>
    </source>
</evidence>
<evidence type="ECO:0000256" key="12">
    <source>
        <dbReference type="ARBA" id="ARBA00048140"/>
    </source>
</evidence>
<reference evidence="23 24" key="1">
    <citation type="journal article" date="2008" name="Nature">
        <title>The Trichoplax genome and the nature of placozoans.</title>
        <authorList>
            <person name="Srivastava M."/>
            <person name="Begovic E."/>
            <person name="Chapman J."/>
            <person name="Putnam N.H."/>
            <person name="Hellsten U."/>
            <person name="Kawashima T."/>
            <person name="Kuo A."/>
            <person name="Mitros T."/>
            <person name="Salamov A."/>
            <person name="Carpenter M.L."/>
            <person name="Signorovitch A.Y."/>
            <person name="Moreno M.A."/>
            <person name="Kamm K."/>
            <person name="Grimwood J."/>
            <person name="Schmutz J."/>
            <person name="Shapiro H."/>
            <person name="Grigoriev I.V."/>
            <person name="Buss L.W."/>
            <person name="Schierwater B."/>
            <person name="Dellaporta S.L."/>
            <person name="Rokhsar D.S."/>
        </authorList>
    </citation>
    <scope>NUCLEOTIDE SEQUENCE [LARGE SCALE GENOMIC DNA]</scope>
    <source>
        <strain evidence="23 24">Grell-BS-1999</strain>
    </source>
</reference>
<comment type="catalytic activity">
    <reaction evidence="10">
        <text>resolvin D1 + NAD(+) = 8-oxoresolvin D1 + NADH + H(+)</text>
        <dbReference type="Rhea" id="RHEA:50124"/>
        <dbReference type="ChEBI" id="CHEBI:15378"/>
        <dbReference type="ChEBI" id="CHEBI:57540"/>
        <dbReference type="ChEBI" id="CHEBI:57945"/>
        <dbReference type="ChEBI" id="CHEBI:132079"/>
        <dbReference type="ChEBI" id="CHEBI:132080"/>
    </reaction>
    <physiologicalReaction direction="left-to-right" evidence="10">
        <dbReference type="Rhea" id="RHEA:50125"/>
    </physiologicalReaction>
</comment>
<dbReference type="SUPFAM" id="SSF51735">
    <property type="entry name" value="NAD(P)-binding Rossmann-fold domains"/>
    <property type="match status" value="1"/>
</dbReference>
<evidence type="ECO:0000256" key="17">
    <source>
        <dbReference type="ARBA" id="ARBA00048611"/>
    </source>
</evidence>
<dbReference type="GO" id="GO:0016404">
    <property type="term" value="F:15-hydroxyprostaglandin dehydrogenase (NAD+) activity"/>
    <property type="evidence" value="ECO:0007669"/>
    <property type="project" value="UniProtKB-EC"/>
</dbReference>
<evidence type="ECO:0000256" key="15">
    <source>
        <dbReference type="ARBA" id="ARBA00048393"/>
    </source>
</evidence>